<dbReference type="GO" id="GO:0046872">
    <property type="term" value="F:metal ion binding"/>
    <property type="evidence" value="ECO:0007669"/>
    <property type="project" value="UniProtKB-KW"/>
</dbReference>
<evidence type="ECO:0000313" key="5">
    <source>
        <dbReference type="Proteomes" id="UP001319180"/>
    </source>
</evidence>
<organism evidence="4 5">
    <name type="scientific">Dawidia soli</name>
    <dbReference type="NCBI Taxonomy" id="2782352"/>
    <lineage>
        <taxon>Bacteria</taxon>
        <taxon>Pseudomonadati</taxon>
        <taxon>Bacteroidota</taxon>
        <taxon>Cytophagia</taxon>
        <taxon>Cytophagales</taxon>
        <taxon>Chryseotaleaceae</taxon>
        <taxon>Dawidia</taxon>
    </lineage>
</organism>
<dbReference type="PANTHER" id="PTHR11014:SF63">
    <property type="entry name" value="METALLOPEPTIDASE, PUTATIVE (AFU_ORTHOLOGUE AFUA_6G09600)-RELATED"/>
    <property type="match status" value="1"/>
</dbReference>
<dbReference type="PANTHER" id="PTHR11014">
    <property type="entry name" value="PEPTIDASE M20 FAMILY MEMBER"/>
    <property type="match status" value="1"/>
</dbReference>
<accession>A0AAP2DHA3</accession>
<evidence type="ECO:0000259" key="3">
    <source>
        <dbReference type="Pfam" id="PF07687"/>
    </source>
</evidence>
<feature type="binding site" evidence="2">
    <location>
        <position position="106"/>
    </location>
    <ligand>
        <name>Mn(2+)</name>
        <dbReference type="ChEBI" id="CHEBI:29035"/>
        <label>2</label>
    </ligand>
</feature>
<dbReference type="InterPro" id="IPR011650">
    <property type="entry name" value="Peptidase_M20_dimer"/>
</dbReference>
<dbReference type="InterPro" id="IPR017439">
    <property type="entry name" value="Amidohydrolase"/>
</dbReference>
<dbReference type="GO" id="GO:0050118">
    <property type="term" value="F:N-acetyldiaminopimelate deacetylase activity"/>
    <property type="evidence" value="ECO:0007669"/>
    <property type="project" value="UniProtKB-ARBA"/>
</dbReference>
<dbReference type="Pfam" id="PF07687">
    <property type="entry name" value="M20_dimer"/>
    <property type="match status" value="1"/>
</dbReference>
<evidence type="ECO:0000256" key="1">
    <source>
        <dbReference type="ARBA" id="ARBA00022801"/>
    </source>
</evidence>
<dbReference type="RefSeq" id="WP_254094347.1">
    <property type="nucleotide sequence ID" value="NZ_JAHESC010000079.1"/>
</dbReference>
<dbReference type="CDD" id="cd03886">
    <property type="entry name" value="M20_Acy1"/>
    <property type="match status" value="1"/>
</dbReference>
<dbReference type="Pfam" id="PF01546">
    <property type="entry name" value="Peptidase_M20"/>
    <property type="match status" value="1"/>
</dbReference>
<sequence>MSLLEKIKSLSQAYSAQTVAFRRHIHANPELSYQEVNTVKYVEEQLRSFGITSITPMAGTGLVAEVAGKNPTRKTIALRADMDALPILEANDVPYKSTNAGVMHACGHDVHTSSLLGTARILNEVKDQFEGTVRFLFQPGEEKNPGGASYMIRDGALENPRPSGIIGQHVFPLLPAGKIGFREGMYMASADEIYLRVIGKGGHGAAPELAVDPIVIASHIIVALQQIISRNASPKQPTVLTFGDIVGKGATNIIPDEVRIAGTFRAMNETWRASGLQKIQKMAESLAEGMGGRCEVEISHGYPYLENNPELTRRLRAAAEAYVGKENVHDIDITLGAEDFAYYSQVIPASFYRLGTRNEAKGLTSYVHTPTFNIDEDALAIGPGLMAWMAVNELADLPAGKQG</sequence>
<feature type="domain" description="Peptidase M20 dimerisation" evidence="3">
    <location>
        <begin position="194"/>
        <end position="287"/>
    </location>
</feature>
<feature type="binding site" evidence="2">
    <location>
        <position position="142"/>
    </location>
    <ligand>
        <name>Mn(2+)</name>
        <dbReference type="ChEBI" id="CHEBI:29035"/>
        <label>2</label>
    </ligand>
</feature>
<reference evidence="4 5" key="1">
    <citation type="submission" date="2021-05" db="EMBL/GenBank/DDBJ databases">
        <title>A Polyphasic approach of four new species of the genus Ohtaekwangia: Ohtaekwangia histidinii sp. nov., Ohtaekwangia cretensis sp. nov., Ohtaekwangia indiensis sp. nov., Ohtaekwangia reichenbachii sp. nov. from diverse environment.</title>
        <authorList>
            <person name="Octaviana S."/>
        </authorList>
    </citation>
    <scope>NUCLEOTIDE SEQUENCE [LARGE SCALE GENOMIC DNA]</scope>
    <source>
        <strain evidence="4 5">PWU37</strain>
    </source>
</reference>
<keyword evidence="5" id="KW-1185">Reference proteome</keyword>
<keyword evidence="2" id="KW-0464">Manganese</keyword>
<dbReference type="SUPFAM" id="SSF55031">
    <property type="entry name" value="Bacterial exopeptidase dimerisation domain"/>
    <property type="match status" value="1"/>
</dbReference>
<dbReference type="InterPro" id="IPR036264">
    <property type="entry name" value="Bact_exopeptidase_dim_dom"/>
</dbReference>
<dbReference type="NCBIfam" id="TIGR01891">
    <property type="entry name" value="amidohydrolases"/>
    <property type="match status" value="1"/>
</dbReference>
<comment type="caution">
    <text evidence="4">The sequence shown here is derived from an EMBL/GenBank/DDBJ whole genome shotgun (WGS) entry which is preliminary data.</text>
</comment>
<feature type="binding site" evidence="2">
    <location>
        <position position="169"/>
    </location>
    <ligand>
        <name>Mn(2+)</name>
        <dbReference type="ChEBI" id="CHEBI:29035"/>
        <label>2</label>
    </ligand>
</feature>
<gene>
    <name evidence="4" type="ORF">KK078_29160</name>
</gene>
<dbReference type="Gene3D" id="3.30.70.360">
    <property type="match status" value="1"/>
</dbReference>
<name>A0AAP2DHA3_9BACT</name>
<evidence type="ECO:0000256" key="2">
    <source>
        <dbReference type="PIRSR" id="PIRSR005962-1"/>
    </source>
</evidence>
<dbReference type="AlphaFoldDB" id="A0AAP2DHA3"/>
<feature type="binding site" evidence="2">
    <location>
        <position position="108"/>
    </location>
    <ligand>
        <name>Mn(2+)</name>
        <dbReference type="ChEBI" id="CHEBI:29035"/>
        <label>2</label>
    </ligand>
</feature>
<dbReference type="FunFam" id="3.30.70.360:FF:000001">
    <property type="entry name" value="N-acetyldiaminopimelate deacetylase"/>
    <property type="match status" value="1"/>
</dbReference>
<dbReference type="Gene3D" id="3.40.630.10">
    <property type="entry name" value="Zn peptidases"/>
    <property type="match status" value="1"/>
</dbReference>
<protein>
    <submittedName>
        <fullName evidence="4">Amidohydrolase</fullName>
    </submittedName>
</protein>
<evidence type="ECO:0000313" key="4">
    <source>
        <dbReference type="EMBL" id="MBT1690670.1"/>
    </source>
</evidence>
<dbReference type="EMBL" id="JAHESC010000079">
    <property type="protein sequence ID" value="MBT1690670.1"/>
    <property type="molecule type" value="Genomic_DNA"/>
</dbReference>
<comment type="cofactor">
    <cofactor evidence="2">
        <name>Mn(2+)</name>
        <dbReference type="ChEBI" id="CHEBI:29035"/>
    </cofactor>
    <text evidence="2">The Mn(2+) ion enhances activity.</text>
</comment>
<dbReference type="Proteomes" id="UP001319180">
    <property type="component" value="Unassembled WGS sequence"/>
</dbReference>
<feature type="binding site" evidence="2">
    <location>
        <position position="368"/>
    </location>
    <ligand>
        <name>Mn(2+)</name>
        <dbReference type="ChEBI" id="CHEBI:29035"/>
        <label>2</label>
    </ligand>
</feature>
<keyword evidence="2" id="KW-0479">Metal-binding</keyword>
<dbReference type="InterPro" id="IPR002933">
    <property type="entry name" value="Peptidase_M20"/>
</dbReference>
<keyword evidence="1" id="KW-0378">Hydrolase</keyword>
<dbReference type="PIRSF" id="PIRSF005962">
    <property type="entry name" value="Pept_M20D_amidohydro"/>
    <property type="match status" value="1"/>
</dbReference>
<dbReference type="GO" id="GO:0019877">
    <property type="term" value="P:diaminopimelate biosynthetic process"/>
    <property type="evidence" value="ECO:0007669"/>
    <property type="project" value="UniProtKB-ARBA"/>
</dbReference>
<dbReference type="SUPFAM" id="SSF53187">
    <property type="entry name" value="Zn-dependent exopeptidases"/>
    <property type="match status" value="1"/>
</dbReference>
<proteinExistence type="predicted"/>